<evidence type="ECO:0000313" key="2">
    <source>
        <dbReference type="EMBL" id="ALX48320.1"/>
    </source>
</evidence>
<accession>A0A0U3W5A1</accession>
<dbReference type="Pfam" id="PF06961">
    <property type="entry name" value="DUF1294"/>
    <property type="match status" value="1"/>
</dbReference>
<protein>
    <recommendedName>
        <fullName evidence="4">DUF1294 domain-containing protein</fullName>
    </recommendedName>
</protein>
<keyword evidence="3" id="KW-1185">Reference proteome</keyword>
<feature type="transmembrane region" description="Helical" evidence="1">
    <location>
        <begin position="64"/>
        <end position="84"/>
    </location>
</feature>
<keyword evidence="1" id="KW-0472">Membrane</keyword>
<dbReference type="EMBL" id="CP013862">
    <property type="protein sequence ID" value="ALX48320.1"/>
    <property type="molecule type" value="Genomic_DNA"/>
</dbReference>
<keyword evidence="1" id="KW-0812">Transmembrane</keyword>
<proteinExistence type="predicted"/>
<reference evidence="2 3" key="1">
    <citation type="submission" date="2016-01" db="EMBL/GenBank/DDBJ databases">
        <title>Complete genome sequence of strain Lentibacillus amyloliquefaciens LAM0015T isolated from saline sediment.</title>
        <authorList>
            <person name="Wang J.-L."/>
            <person name="He M.-X."/>
        </authorList>
    </citation>
    <scope>NUCLEOTIDE SEQUENCE [LARGE SCALE GENOMIC DNA]</scope>
    <source>
        <strain evidence="2 3">LAM0015</strain>
    </source>
</reference>
<gene>
    <name evidence="2" type="ORF">AOX59_06680</name>
</gene>
<dbReference type="PIRSF" id="PIRSF002599">
    <property type="entry name" value="Cold_shock_A"/>
    <property type="match status" value="1"/>
</dbReference>
<organism evidence="2 3">
    <name type="scientific">Lentibacillus amyloliquefaciens</name>
    <dbReference type="NCBI Taxonomy" id="1472767"/>
    <lineage>
        <taxon>Bacteria</taxon>
        <taxon>Bacillati</taxon>
        <taxon>Bacillota</taxon>
        <taxon>Bacilli</taxon>
        <taxon>Bacillales</taxon>
        <taxon>Bacillaceae</taxon>
        <taxon>Lentibacillus</taxon>
    </lineage>
</organism>
<dbReference type="InterPro" id="IPR010718">
    <property type="entry name" value="DUF1294"/>
</dbReference>
<dbReference type="Proteomes" id="UP000050331">
    <property type="component" value="Chromosome"/>
</dbReference>
<name>A0A0U3W5A1_9BACI</name>
<evidence type="ECO:0000313" key="3">
    <source>
        <dbReference type="Proteomes" id="UP000050331"/>
    </source>
</evidence>
<dbReference type="OrthoDB" id="1698854at2"/>
<sequence>MIIAYIISVNIIGFLMMGLDKRKAKKQTYRIPERTFWGLAILGGAVGILAGMKQFRHKTKHRSFTAGIPLLIIIQAALIVWLSFMS</sequence>
<dbReference type="AlphaFoldDB" id="A0A0U3W5A1"/>
<dbReference type="STRING" id="1472767.AOX59_06680"/>
<dbReference type="InterPro" id="IPR012156">
    <property type="entry name" value="Cold_shock_CspA"/>
</dbReference>
<keyword evidence="1" id="KW-1133">Transmembrane helix</keyword>
<evidence type="ECO:0008006" key="4">
    <source>
        <dbReference type="Google" id="ProtNLM"/>
    </source>
</evidence>
<dbReference type="RefSeq" id="WP_068443617.1">
    <property type="nucleotide sequence ID" value="NZ_CP013862.1"/>
</dbReference>
<feature type="transmembrane region" description="Helical" evidence="1">
    <location>
        <begin position="35"/>
        <end position="52"/>
    </location>
</feature>
<dbReference type="KEGG" id="lao:AOX59_06680"/>
<evidence type="ECO:0000256" key="1">
    <source>
        <dbReference type="SAM" id="Phobius"/>
    </source>
</evidence>
<dbReference type="GO" id="GO:0003676">
    <property type="term" value="F:nucleic acid binding"/>
    <property type="evidence" value="ECO:0007669"/>
    <property type="project" value="InterPro"/>
</dbReference>